<evidence type="ECO:0000256" key="4">
    <source>
        <dbReference type="ARBA" id="ARBA00022505"/>
    </source>
</evidence>
<evidence type="ECO:0000313" key="14">
    <source>
        <dbReference type="Proteomes" id="UP000010809"/>
    </source>
</evidence>
<dbReference type="InterPro" id="IPR046867">
    <property type="entry name" value="AldOxase/xan_DH_MoCoBD2"/>
</dbReference>
<evidence type="ECO:0000256" key="11">
    <source>
        <dbReference type="ARBA" id="ARBA00053029"/>
    </source>
</evidence>
<dbReference type="PANTHER" id="PTHR11908">
    <property type="entry name" value="XANTHINE DEHYDROGENASE"/>
    <property type="match status" value="1"/>
</dbReference>
<dbReference type="InterPro" id="IPR016208">
    <property type="entry name" value="Ald_Oxase/xanthine_DH-like"/>
</dbReference>
<dbReference type="PATRIC" id="fig|1255043.3.peg.1738"/>
<accession>L0DWK1</accession>
<dbReference type="FunFam" id="3.30.365.10:FF:000001">
    <property type="entry name" value="Xanthine dehydrogenase oxidase"/>
    <property type="match status" value="1"/>
</dbReference>
<reference evidence="13" key="1">
    <citation type="submission" date="2015-12" db="EMBL/GenBank/DDBJ databases">
        <authorList>
            <person name="Tikhonova T.V."/>
            <person name="Pavlov A.R."/>
            <person name="Beletsky A.V."/>
            <person name="Mardanov A.V."/>
            <person name="Sorokin D.Y."/>
            <person name="Ravin N.V."/>
            <person name="Popov V.O."/>
        </authorList>
    </citation>
    <scope>NUCLEOTIDE SEQUENCE</scope>
    <source>
        <strain evidence="13">DSM 14787</strain>
    </source>
</reference>
<dbReference type="EC" id="1.17.1.4" evidence="13"/>
<dbReference type="Pfam" id="PF01315">
    <property type="entry name" value="Ald_Xan_dh_C"/>
    <property type="match status" value="1"/>
</dbReference>
<dbReference type="FunFam" id="3.30.365.10:FF:000002">
    <property type="entry name" value="Xanthine dehydrogenase oxidase"/>
    <property type="match status" value="1"/>
</dbReference>
<dbReference type="InterPro" id="IPR036856">
    <property type="entry name" value="Ald_Oxase/Xan_DH_a/b_sf"/>
</dbReference>
<keyword evidence="9" id="KW-0411">Iron-sulfur</keyword>
<dbReference type="InterPro" id="IPR008274">
    <property type="entry name" value="AldOxase/xan_DH_MoCoBD1"/>
</dbReference>
<keyword evidence="14" id="KW-1185">Reference proteome</keyword>
<evidence type="ECO:0000256" key="5">
    <source>
        <dbReference type="ARBA" id="ARBA00022714"/>
    </source>
</evidence>
<evidence type="ECO:0000256" key="10">
    <source>
        <dbReference type="ARBA" id="ARBA00034078"/>
    </source>
</evidence>
<keyword evidence="8" id="KW-0408">Iron</keyword>
<evidence type="ECO:0000259" key="12">
    <source>
        <dbReference type="SMART" id="SM01008"/>
    </source>
</evidence>
<evidence type="ECO:0000256" key="7">
    <source>
        <dbReference type="ARBA" id="ARBA00023002"/>
    </source>
</evidence>
<comment type="cofactor">
    <cofactor evidence="2">
        <name>FAD</name>
        <dbReference type="ChEBI" id="CHEBI:57692"/>
    </cofactor>
</comment>
<dbReference type="SMART" id="SM01008">
    <property type="entry name" value="Ald_Xan_dh_C"/>
    <property type="match status" value="1"/>
</dbReference>
<sequence>MIRFDDSALHARGESRFVDDIPAPTGLLQAAVATSPVAHGRVLAIDTAAALAVDGVLAIFTARDIPGENQIGNVIPDEPLLADTEVTYVGQPLALVVATSAEAARLGALAVDPNIEVFPALFDAREAYRQGALIAPERCFAIGDTEAAWAQCDVIVEGRADSGAQEHVYLETQAALAVPVEQGQLRLFSATQSPGAVQKTAARVLGCPMNRVEVDVLRLGGGFGGKEDQATGWAVMAALAADRLQRPVKLVLDRREDMTRTGKRHPYSSDFKIGLTRDGVIVAYQVRFYQNAGAYADLSTAILERSLLHVTNAYHIPNVTAHGASCLTHLPPNTAFRGFGAPQAMFVMEAALYQAAVRMGLDPAVIQHRNLLNEGHVLPYGMAVANARSMTCWHELERRCQLERQRAAVDRFNAGSHWVKKGFALMPICFGISFSSTFLNQASALVHVYTDGSVSVSCGAVEMGQGVKTKIQRVAARVFSLPLERVKVESTNTTRIANMSPTAASVNADMNGQATRLACEVIVERLKSVAATLLDADAADISLRQGTVHRRGAPTALDWLSLITETHAQRVALSAHAHYATPHIYFDRQQEKGRPFLYHVFGVAAVTVSLDCLRGIYQVEGVNVVHDVGQSLDPVVDRGQVEGGVVQGLGWMTLEEIRHDAEGRLLTNTLTTYKIPDIQFAPEITVHFLENADNPSGLFHSKAIGEPPFMYGIGAYFALLNAVRAFRADVEPTFDAPWTPEKILMTLCDDGH</sequence>
<dbReference type="AlphaFoldDB" id="L0DWK1"/>
<dbReference type="STRING" id="1255043.TVNIR_1715"/>
<comment type="cofactor">
    <cofactor evidence="10">
        <name>[2Fe-2S] cluster</name>
        <dbReference type="ChEBI" id="CHEBI:190135"/>
    </cofactor>
</comment>
<dbReference type="Pfam" id="PF02738">
    <property type="entry name" value="MoCoBD_1"/>
    <property type="match status" value="1"/>
</dbReference>
<dbReference type="GO" id="GO:0004854">
    <property type="term" value="F:xanthine dehydrogenase activity"/>
    <property type="evidence" value="ECO:0007669"/>
    <property type="project" value="UniProtKB-EC"/>
</dbReference>
<evidence type="ECO:0000256" key="6">
    <source>
        <dbReference type="ARBA" id="ARBA00022723"/>
    </source>
</evidence>
<dbReference type="InterPro" id="IPR000674">
    <property type="entry name" value="Ald_Oxase/Xan_DH_a/b"/>
</dbReference>
<comment type="similarity">
    <text evidence="3">Belongs to the xanthine dehydrogenase family.</text>
</comment>
<dbReference type="Pfam" id="PF20256">
    <property type="entry name" value="MoCoBD_2"/>
    <property type="match status" value="1"/>
</dbReference>
<evidence type="ECO:0000256" key="3">
    <source>
        <dbReference type="ARBA" id="ARBA00006849"/>
    </source>
</evidence>
<keyword evidence="7 13" id="KW-0560">Oxidoreductase</keyword>
<evidence type="ECO:0000256" key="9">
    <source>
        <dbReference type="ARBA" id="ARBA00023014"/>
    </source>
</evidence>
<dbReference type="GO" id="GO:0005506">
    <property type="term" value="F:iron ion binding"/>
    <property type="evidence" value="ECO:0007669"/>
    <property type="project" value="InterPro"/>
</dbReference>
<protein>
    <submittedName>
        <fullName evidence="13">Xanthine dehydrogenase, molybdenum binding subunit</fullName>
        <ecNumber evidence="13">1.17.1.4</ecNumber>
    </submittedName>
</protein>
<dbReference type="PANTHER" id="PTHR11908:SF132">
    <property type="entry name" value="ALDEHYDE OXIDASE 1-RELATED"/>
    <property type="match status" value="1"/>
</dbReference>
<evidence type="ECO:0000256" key="1">
    <source>
        <dbReference type="ARBA" id="ARBA00001924"/>
    </source>
</evidence>
<proteinExistence type="inferred from homology"/>
<gene>
    <name evidence="13" type="primary">xdhA [H]</name>
    <name evidence="13" type="ordered locus">TVNIR_1715</name>
</gene>
<dbReference type="KEGG" id="tni:TVNIR_1715"/>
<dbReference type="SUPFAM" id="SSF54665">
    <property type="entry name" value="CO dehydrogenase molybdoprotein N-domain-like"/>
    <property type="match status" value="1"/>
</dbReference>
<dbReference type="Proteomes" id="UP000010809">
    <property type="component" value="Chromosome"/>
</dbReference>
<keyword evidence="4" id="KW-0500">Molybdenum</keyword>
<dbReference type="Gene3D" id="3.30.365.10">
    <property type="entry name" value="Aldehyde oxidase/xanthine dehydrogenase, molybdopterin binding domain"/>
    <property type="match status" value="4"/>
</dbReference>
<evidence type="ECO:0000256" key="2">
    <source>
        <dbReference type="ARBA" id="ARBA00001974"/>
    </source>
</evidence>
<name>L0DWK1_THIND</name>
<evidence type="ECO:0000256" key="8">
    <source>
        <dbReference type="ARBA" id="ARBA00023004"/>
    </source>
</evidence>
<dbReference type="InterPro" id="IPR037165">
    <property type="entry name" value="AldOxase/xan_DH_Mopterin-bd_sf"/>
</dbReference>
<comment type="cofactor">
    <cofactor evidence="1">
        <name>Mo-molybdopterin</name>
        <dbReference type="ChEBI" id="CHEBI:71302"/>
    </cofactor>
</comment>
<dbReference type="SUPFAM" id="SSF56003">
    <property type="entry name" value="Molybdenum cofactor-binding domain"/>
    <property type="match status" value="1"/>
</dbReference>
<comment type="cofactor">
    <cofactor evidence="11">
        <name>Mo-molybdopterin cytosine dinucleotide</name>
        <dbReference type="ChEBI" id="CHEBI:71308"/>
    </cofactor>
</comment>
<evidence type="ECO:0000313" key="13">
    <source>
        <dbReference type="EMBL" id="AGA33377.1"/>
    </source>
</evidence>
<keyword evidence="6" id="KW-0479">Metal-binding</keyword>
<dbReference type="Gene3D" id="3.90.1170.50">
    <property type="entry name" value="Aldehyde oxidase/xanthine dehydrogenase, a/b hammerhead"/>
    <property type="match status" value="1"/>
</dbReference>
<keyword evidence="5" id="KW-0001">2Fe-2S</keyword>
<organism evidence="13 14">
    <name type="scientific">Thioalkalivibrio nitratireducens (strain DSM 14787 / UNIQEM 213 / ALEN2)</name>
    <dbReference type="NCBI Taxonomy" id="1255043"/>
    <lineage>
        <taxon>Bacteria</taxon>
        <taxon>Pseudomonadati</taxon>
        <taxon>Pseudomonadota</taxon>
        <taxon>Gammaproteobacteria</taxon>
        <taxon>Chromatiales</taxon>
        <taxon>Ectothiorhodospiraceae</taxon>
        <taxon>Thioalkalivibrio</taxon>
    </lineage>
</organism>
<feature type="domain" description="Aldehyde oxidase/xanthine dehydrogenase a/b hammerhead" evidence="12">
    <location>
        <begin position="12"/>
        <end position="119"/>
    </location>
</feature>
<dbReference type="RefSeq" id="WP_015258505.1">
    <property type="nucleotide sequence ID" value="NC_019902.2"/>
</dbReference>
<dbReference type="EMBL" id="CP003989">
    <property type="protein sequence ID" value="AGA33377.1"/>
    <property type="molecule type" value="Genomic_DNA"/>
</dbReference>
<dbReference type="eggNOG" id="COG4631">
    <property type="taxonomic scope" value="Bacteria"/>
</dbReference>
<dbReference type="HOGENOM" id="CLU_001681_4_1_6"/>
<dbReference type="GO" id="GO:0051537">
    <property type="term" value="F:2 iron, 2 sulfur cluster binding"/>
    <property type="evidence" value="ECO:0007669"/>
    <property type="project" value="UniProtKB-KW"/>
</dbReference>